<dbReference type="RefSeq" id="WP_227892089.1">
    <property type="nucleotide sequence ID" value="NZ_JAJFZQ010000008.1"/>
</dbReference>
<gene>
    <name evidence="4" type="ORF">LJ752_14045</name>
</gene>
<evidence type="ECO:0000256" key="1">
    <source>
        <dbReference type="ARBA" id="ARBA00022676"/>
    </source>
</evidence>
<dbReference type="Pfam" id="PF13579">
    <property type="entry name" value="Glyco_trans_4_4"/>
    <property type="match status" value="1"/>
</dbReference>
<protein>
    <submittedName>
        <fullName evidence="4">Glycosyltransferase</fullName>
        <ecNumber evidence="4">2.4.-.-</ecNumber>
    </submittedName>
</protein>
<proteinExistence type="predicted"/>
<feature type="domain" description="Glycosyltransferase subfamily 4-like N-terminal" evidence="3">
    <location>
        <begin position="7"/>
        <end position="143"/>
    </location>
</feature>
<reference evidence="4" key="1">
    <citation type="submission" date="2021-10" db="EMBL/GenBank/DDBJ databases">
        <title>Novel species in genus Arthrobacter.</title>
        <authorList>
            <person name="Liu Y."/>
        </authorList>
    </citation>
    <scope>NUCLEOTIDE SEQUENCE</scope>
    <source>
        <strain evidence="4">Zg-Y786</strain>
    </source>
</reference>
<name>A0ABS8GKE5_9MICC</name>
<dbReference type="Pfam" id="PF13692">
    <property type="entry name" value="Glyco_trans_1_4"/>
    <property type="match status" value="1"/>
</dbReference>
<evidence type="ECO:0000259" key="3">
    <source>
        <dbReference type="Pfam" id="PF13579"/>
    </source>
</evidence>
<keyword evidence="5" id="KW-1185">Reference proteome</keyword>
<dbReference type="EC" id="2.4.-.-" evidence="4"/>
<dbReference type="Gene3D" id="3.40.50.2000">
    <property type="entry name" value="Glycogen Phosphorylase B"/>
    <property type="match status" value="2"/>
</dbReference>
<dbReference type="GO" id="GO:0016757">
    <property type="term" value="F:glycosyltransferase activity"/>
    <property type="evidence" value="ECO:0007669"/>
    <property type="project" value="UniProtKB-KW"/>
</dbReference>
<organism evidence="4 5">
    <name type="scientific">Arthrobacter gengyunqii</name>
    <dbReference type="NCBI Taxonomy" id="2886940"/>
    <lineage>
        <taxon>Bacteria</taxon>
        <taxon>Bacillati</taxon>
        <taxon>Actinomycetota</taxon>
        <taxon>Actinomycetes</taxon>
        <taxon>Micrococcales</taxon>
        <taxon>Micrococcaceae</taxon>
        <taxon>Arthrobacter</taxon>
    </lineage>
</organism>
<evidence type="ECO:0000313" key="5">
    <source>
        <dbReference type="Proteomes" id="UP001139168"/>
    </source>
</evidence>
<comment type="caution">
    <text evidence="4">The sequence shown here is derived from an EMBL/GenBank/DDBJ whole genome shotgun (WGS) entry which is preliminary data.</text>
</comment>
<dbReference type="EMBL" id="JAJFZQ010000008">
    <property type="protein sequence ID" value="MCC3267159.1"/>
    <property type="molecule type" value="Genomic_DNA"/>
</dbReference>
<dbReference type="Proteomes" id="UP001139168">
    <property type="component" value="Unassembled WGS sequence"/>
</dbReference>
<dbReference type="InterPro" id="IPR028098">
    <property type="entry name" value="Glyco_trans_4-like_N"/>
</dbReference>
<keyword evidence="2 4" id="KW-0808">Transferase</keyword>
<keyword evidence="1 4" id="KW-0328">Glycosyltransferase</keyword>
<evidence type="ECO:0000256" key="2">
    <source>
        <dbReference type="ARBA" id="ARBA00022679"/>
    </source>
</evidence>
<dbReference type="PANTHER" id="PTHR12526">
    <property type="entry name" value="GLYCOSYLTRANSFERASE"/>
    <property type="match status" value="1"/>
</dbReference>
<sequence length="362" mass="39061">MTDADIGGAEVVVETMGRSLLPGDEAELAVLMGRGSMSERLEKAFARVHYLDFAPSSRDLPGMVRALERVRRRFQPDVIHSHLFHADLVTVLLPASGAAKVSTIHTQGFSKADHILTRLISRAVGLLSFRFDAVVPTGEACLRFGESYRYRRLSVPIDNTAPIPPENTYNPRSTMLLSLARWHPVKGHSVLLEAFRRLLETHPDWTLACVGPGASEGNPDAVQAVKTAGLQDSLDDGRVQLRGPTENVSVVLREAGALVISSLYGETFPVVGVEANASGVPVIATRVGECGQFVASPAHLVPPGDAGALADALRNFADLSTLERTGLSKVVRTRAENEFSPGTAAHKYRDVYQKALARKGTR</sequence>
<accession>A0ABS8GKE5</accession>
<dbReference type="SUPFAM" id="SSF53756">
    <property type="entry name" value="UDP-Glycosyltransferase/glycogen phosphorylase"/>
    <property type="match status" value="1"/>
</dbReference>
<evidence type="ECO:0000313" key="4">
    <source>
        <dbReference type="EMBL" id="MCC3267159.1"/>
    </source>
</evidence>
<dbReference type="PANTHER" id="PTHR12526:SF630">
    <property type="entry name" value="GLYCOSYLTRANSFERASE"/>
    <property type="match status" value="1"/>
</dbReference>